<organism evidence="2 3">
    <name type="scientific">Methylobacterium persicinum</name>
    <dbReference type="NCBI Taxonomy" id="374426"/>
    <lineage>
        <taxon>Bacteria</taxon>
        <taxon>Pseudomonadati</taxon>
        <taxon>Pseudomonadota</taxon>
        <taxon>Alphaproteobacteria</taxon>
        <taxon>Hyphomicrobiales</taxon>
        <taxon>Methylobacteriaceae</taxon>
        <taxon>Methylobacterium</taxon>
    </lineage>
</organism>
<reference evidence="2 3" key="1">
    <citation type="submission" date="2023-07" db="EMBL/GenBank/DDBJ databases">
        <title>Genomic Encyclopedia of Type Strains, Phase IV (KMG-IV): sequencing the most valuable type-strain genomes for metagenomic binning, comparative biology and taxonomic classification.</title>
        <authorList>
            <person name="Goeker M."/>
        </authorList>
    </citation>
    <scope>NUCLEOTIDE SEQUENCE [LARGE SCALE GENOMIC DNA]</scope>
    <source>
        <strain evidence="2 3">DSM 19562</strain>
    </source>
</reference>
<dbReference type="SUPFAM" id="SSF52833">
    <property type="entry name" value="Thioredoxin-like"/>
    <property type="match status" value="1"/>
</dbReference>
<dbReference type="InterPro" id="IPR011893">
    <property type="entry name" value="Selenoprotein_Rdx-typ"/>
</dbReference>
<gene>
    <name evidence="2" type="ORF">QO016_001695</name>
</gene>
<proteinExistence type="predicted"/>
<dbReference type="InterPro" id="IPR036249">
    <property type="entry name" value="Thioredoxin-like_sf"/>
</dbReference>
<evidence type="ECO:0000313" key="3">
    <source>
        <dbReference type="Proteomes" id="UP001236369"/>
    </source>
</evidence>
<sequence>MGEVETGPVSGEATVGAATPRLRVAITYCVQCNWLLRAAWMAQELLSTFKDDLAEVSLVPATGGAFRIEAGGTLLWERVRDGGFPDVKALKQRVRDRLDPARDLGHIDR</sequence>
<name>A0ABU0HIQ0_9HYPH</name>
<evidence type="ECO:0000313" key="2">
    <source>
        <dbReference type="EMBL" id="MDQ0442201.1"/>
    </source>
</evidence>
<protein>
    <submittedName>
        <fullName evidence="2">Selenoprotein W-related protein</fullName>
    </submittedName>
</protein>
<accession>A0ABU0HIQ0</accession>
<evidence type="ECO:0000256" key="1">
    <source>
        <dbReference type="ARBA" id="ARBA00023284"/>
    </source>
</evidence>
<dbReference type="Proteomes" id="UP001236369">
    <property type="component" value="Unassembled WGS sequence"/>
</dbReference>
<comment type="caution">
    <text evidence="2">The sequence shown here is derived from an EMBL/GenBank/DDBJ whole genome shotgun (WGS) entry which is preliminary data.</text>
</comment>
<keyword evidence="3" id="KW-1185">Reference proteome</keyword>
<dbReference type="PANTHER" id="PTHR36417">
    <property type="entry name" value="SELENOPROTEIN DOMAIN PROTEIN (AFU_ORTHOLOGUE AFUA_1G05220)"/>
    <property type="match status" value="1"/>
</dbReference>
<dbReference type="PANTHER" id="PTHR36417:SF2">
    <property type="entry name" value="SELENOPROTEIN DOMAIN PROTEIN (AFU_ORTHOLOGUE AFUA_1G05220)"/>
    <property type="match status" value="1"/>
</dbReference>
<keyword evidence="1" id="KW-0676">Redox-active center</keyword>
<dbReference type="Gene3D" id="3.40.30.10">
    <property type="entry name" value="Glutaredoxin"/>
    <property type="match status" value="1"/>
</dbReference>
<dbReference type="NCBIfam" id="TIGR02174">
    <property type="entry name" value="CXXU_selWTH"/>
    <property type="match status" value="1"/>
</dbReference>
<dbReference type="EMBL" id="JAUSVV010000003">
    <property type="protein sequence ID" value="MDQ0442201.1"/>
    <property type="molecule type" value="Genomic_DNA"/>
</dbReference>
<dbReference type="RefSeq" id="WP_238252732.1">
    <property type="nucleotide sequence ID" value="NZ_BPQX01000059.1"/>
</dbReference>
<dbReference type="Pfam" id="PF10262">
    <property type="entry name" value="Rdx"/>
    <property type="match status" value="1"/>
</dbReference>